<comment type="similarity">
    <text evidence="2 5">Belongs to the ELP1/IKA1 family.</text>
</comment>
<evidence type="ECO:0000256" key="4">
    <source>
        <dbReference type="ARBA" id="ARBA00022694"/>
    </source>
</evidence>
<evidence type="ECO:0000256" key="6">
    <source>
        <dbReference type="SAM" id="MobiDB-lite"/>
    </source>
</evidence>
<dbReference type="Pfam" id="PF23797">
    <property type="entry name" value="Beta-prop_ELP1_2nd"/>
    <property type="match status" value="2"/>
</dbReference>
<dbReference type="InterPro" id="IPR056166">
    <property type="entry name" value="TPR_ELP1"/>
</dbReference>
<proteinExistence type="inferred from homology"/>
<dbReference type="Proteomes" id="UP000504635">
    <property type="component" value="Unplaced"/>
</dbReference>
<sequence>MENVELSVNLHKFDKNLLKNVTRSSIGDHACCFMTERNELCVADNFKDIKIIELAEYLNDNIVQVKYLSFWHCVFVGTENSFIITDLKTSKTVNLQTPTNNITYLSWNPNETCLIVVDKLEHIFALNFQVVITNECPKFKFITLRKAHLNDPVPNSVYVGWGSHNTQFKGSKKIQEQTVIENPQEYSFPKVSWRGNGEQFVINFWRESKRFLKVFDSNLNPLYQSDVYPNLLPITSFKGQGNFIACASEYNEFNKIVIFEKNCLVKSEFLAKHIKGKIKDLQYHPDLHILSIFSECTENIGYLSVYLYSNGHWYLKQQLNYTHDKQLISFYWTNCYDKNYCNLIVLTSVDIEQHFFKLIFDRSLESGLIASIDGDKINFTNISEQIIPPPMSSFVLSFDEIVNRVIFNDGALNTCHIILSNNSIKSYLIKNCHLEEFAEGSSLFSSLNNAFKHSSDSISLYSKEISINNASYNFSLDTNNDLIVDGNIICNNVYSMIIFRNYLLFTHASSKLYCIRLNLKNISASKWDLKNFYSREVEQGAKILSITNTFDIVLILPRGNLETITCRLIAIDIIEKLLEANRWDETVKEMRKQRLNWNLLIDLNPERFCNHIDKFIEAASTISVLNSIVSEFSSENCLKTMYSECLNSEKGFSDIDKKQVISKILDKIITLNPIKNLISVVMLQIKHFSLKSALYSVCQVYQIGDMEICKKSVNQILLHHHVKDVVNESYCLYNLGFLSFIYTCCSEDPRVFEPEIEQLKDLDEIHLRFKMNELGKKFSTATKYLVRCSNYDSIFIRSFITKHVTQHIAYQSLTPKHANFKLASELFATFLSMRSKHNEAGFVLERAGLLQESLNHYQKALNWQRLLILFQNLNLDQDSRKDILLNVANNLVSQKRLEEAVIIYEYYCDERNKAIEVLTQERKFLQAMALAKKYNYKEVIENVIIPSIITYREDLLDRITELGDKFSEYSARLQSLREKKIYKLKQRGLEVDGFIDNDDLHSEYGSIISRDSSLRSSSSSLGSTQSSRNRRKQEKKKIDLREGGVFEDIALIRQLYLLIVDIFGCGQEVKDISSILTDEESFGYAKLLNEKLKNIQDQVILEIPKIWCDTFLNANESPEPDVLGIIQNRSELDIQFRSPPSSELLTRNWSTLIFS</sequence>
<dbReference type="Gene3D" id="1.25.40.10">
    <property type="entry name" value="Tetratricopeptide repeat domain"/>
    <property type="match status" value="1"/>
</dbReference>
<dbReference type="InterPro" id="IPR011990">
    <property type="entry name" value="TPR-like_helical_dom_sf"/>
</dbReference>
<dbReference type="Pfam" id="PF23925">
    <property type="entry name" value="A-sol_ELP1"/>
    <property type="match status" value="1"/>
</dbReference>
<keyword evidence="5" id="KW-0539">Nucleus</keyword>
<dbReference type="InterPro" id="IPR056164">
    <property type="entry name" value="Beta-prop_ELP1_1st"/>
</dbReference>
<dbReference type="InterPro" id="IPR056169">
    <property type="entry name" value="HB_ELP1"/>
</dbReference>
<dbReference type="Pfam" id="PF23878">
    <property type="entry name" value="TPR_ELP1"/>
    <property type="match status" value="1"/>
</dbReference>
<evidence type="ECO:0000256" key="3">
    <source>
        <dbReference type="ARBA" id="ARBA00022490"/>
    </source>
</evidence>
<dbReference type="FunCoup" id="A0A6J2XZS6">
    <property type="interactions" value="1842"/>
</dbReference>
<evidence type="ECO:0000256" key="1">
    <source>
        <dbReference type="ARBA" id="ARBA00005043"/>
    </source>
</evidence>
<dbReference type="RefSeq" id="XP_030756174.1">
    <property type="nucleotide sequence ID" value="XM_030900314.1"/>
</dbReference>
<comment type="subcellular location">
    <subcellularLocation>
        <location evidence="5">Cytoplasm</location>
    </subcellularLocation>
    <subcellularLocation>
        <location evidence="5">Nucleus</location>
    </subcellularLocation>
</comment>
<feature type="region of interest" description="Disordered" evidence="6">
    <location>
        <begin position="1011"/>
        <end position="1035"/>
    </location>
</feature>
<gene>
    <name evidence="13" type="primary">LOC115882317</name>
</gene>
<evidence type="ECO:0000259" key="11">
    <source>
        <dbReference type="Pfam" id="PF23936"/>
    </source>
</evidence>
<dbReference type="Pfam" id="PF23936">
    <property type="entry name" value="HB_ELP1"/>
    <property type="match status" value="1"/>
</dbReference>
<feature type="domain" description="ELP1 N-terminal second beta-propeller" evidence="8">
    <location>
        <begin position="470"/>
        <end position="543"/>
    </location>
</feature>
<dbReference type="InterPro" id="IPR056167">
    <property type="entry name" value="A-sol_ELP1"/>
</dbReference>
<evidence type="ECO:0000256" key="2">
    <source>
        <dbReference type="ARBA" id="ARBA00006086"/>
    </source>
</evidence>
<comment type="function">
    <text evidence="5">Component of the elongator complex which is required for multiple tRNA modifications, including mcm5U (5-methoxycarbonylmethyl uridine), mcm5s2U (5-methoxycarbonylmethyl-2-thiouridine), and ncm5U (5-carbamoylmethyl uridine). The elongator complex catalyzes formation of carboxymethyluridine in the wobble base at position 34 in tRNAs.</text>
</comment>
<dbReference type="CTD" id="8518"/>
<dbReference type="OrthoDB" id="40048at2759"/>
<dbReference type="GeneID" id="115882317"/>
<evidence type="ECO:0000313" key="12">
    <source>
        <dbReference type="Proteomes" id="UP000504635"/>
    </source>
</evidence>
<dbReference type="GO" id="GO:0033588">
    <property type="term" value="C:elongator holoenzyme complex"/>
    <property type="evidence" value="ECO:0007669"/>
    <property type="project" value="InterPro"/>
</dbReference>
<evidence type="ECO:0000259" key="7">
    <source>
        <dbReference type="Pfam" id="PF04762"/>
    </source>
</evidence>
<organism evidence="12 13">
    <name type="scientific">Sitophilus oryzae</name>
    <name type="common">Rice weevil</name>
    <name type="synonym">Curculio oryzae</name>
    <dbReference type="NCBI Taxonomy" id="7048"/>
    <lineage>
        <taxon>Eukaryota</taxon>
        <taxon>Metazoa</taxon>
        <taxon>Ecdysozoa</taxon>
        <taxon>Arthropoda</taxon>
        <taxon>Hexapoda</taxon>
        <taxon>Insecta</taxon>
        <taxon>Pterygota</taxon>
        <taxon>Neoptera</taxon>
        <taxon>Endopterygota</taxon>
        <taxon>Coleoptera</taxon>
        <taxon>Polyphaga</taxon>
        <taxon>Cucujiformia</taxon>
        <taxon>Curculionidae</taxon>
        <taxon>Dryophthorinae</taxon>
        <taxon>Sitophilus</taxon>
    </lineage>
</organism>
<dbReference type="InterPro" id="IPR006849">
    <property type="entry name" value="Elp1"/>
</dbReference>
<feature type="domain" description="ELP1 TPR" evidence="9">
    <location>
        <begin position="778"/>
        <end position="927"/>
    </location>
</feature>
<feature type="domain" description="ELP1 N-terminal second beta-propeller" evidence="8">
    <location>
        <begin position="372"/>
        <end position="428"/>
    </location>
</feature>
<evidence type="ECO:0000259" key="8">
    <source>
        <dbReference type="Pfam" id="PF23797"/>
    </source>
</evidence>
<feature type="compositionally biased region" description="Low complexity" evidence="6">
    <location>
        <begin position="1011"/>
        <end position="1027"/>
    </location>
</feature>
<dbReference type="SUPFAM" id="SSF69322">
    <property type="entry name" value="Tricorn protease domain 2"/>
    <property type="match status" value="1"/>
</dbReference>
<evidence type="ECO:0000259" key="9">
    <source>
        <dbReference type="Pfam" id="PF23878"/>
    </source>
</evidence>
<dbReference type="Pfam" id="PF04762">
    <property type="entry name" value="Beta-prop_ELP1_1st"/>
    <property type="match status" value="1"/>
</dbReference>
<evidence type="ECO:0000313" key="13">
    <source>
        <dbReference type="RefSeq" id="XP_030756174.1"/>
    </source>
</evidence>
<feature type="domain" description="ELP1 alpha-solenoid" evidence="10">
    <location>
        <begin position="568"/>
        <end position="754"/>
    </location>
</feature>
<keyword evidence="3 5" id="KW-0963">Cytoplasm</keyword>
<accession>A0A6J2XZS6</accession>
<dbReference type="GO" id="GO:0005829">
    <property type="term" value="C:cytosol"/>
    <property type="evidence" value="ECO:0007669"/>
    <property type="project" value="TreeGrafter"/>
</dbReference>
<comment type="pathway">
    <text evidence="1">tRNA modification; 5-methoxycarbonylmethyl-2-thiouridine-tRNA biosynthesis.</text>
</comment>
<dbReference type="AlphaFoldDB" id="A0A6J2XZS6"/>
<keyword evidence="4" id="KW-0819">tRNA processing</keyword>
<reference evidence="13" key="1">
    <citation type="submission" date="2025-08" db="UniProtKB">
        <authorList>
            <consortium name="RefSeq"/>
        </authorList>
    </citation>
    <scope>IDENTIFICATION</scope>
    <source>
        <tissue evidence="13">Gonads</tissue>
    </source>
</reference>
<dbReference type="PANTHER" id="PTHR12747">
    <property type="entry name" value="ELONGATOR COMPLEX PROTEIN 1"/>
    <property type="match status" value="1"/>
</dbReference>
<feature type="domain" description="ELP1 three-helical bundle" evidence="11">
    <location>
        <begin position="939"/>
        <end position="1105"/>
    </location>
</feature>
<evidence type="ECO:0000256" key="5">
    <source>
        <dbReference type="PIRNR" id="PIRNR017233"/>
    </source>
</evidence>
<dbReference type="GO" id="GO:0002926">
    <property type="term" value="P:tRNA wobble base 5-methoxycarbonylmethyl-2-thiouridinylation"/>
    <property type="evidence" value="ECO:0007669"/>
    <property type="project" value="TreeGrafter"/>
</dbReference>
<dbReference type="PIRSF" id="PIRSF017233">
    <property type="entry name" value="IKAP"/>
    <property type="match status" value="1"/>
</dbReference>
<dbReference type="PANTHER" id="PTHR12747:SF0">
    <property type="entry name" value="ELONGATOR COMPLEX PROTEIN 1"/>
    <property type="match status" value="1"/>
</dbReference>
<keyword evidence="12" id="KW-1185">Reference proteome</keyword>
<dbReference type="InParanoid" id="A0A6J2XZS6"/>
<evidence type="ECO:0000259" key="10">
    <source>
        <dbReference type="Pfam" id="PF23925"/>
    </source>
</evidence>
<dbReference type="UniPathway" id="UPA00988"/>
<dbReference type="KEGG" id="soy:115882317"/>
<protein>
    <recommendedName>
        <fullName evidence="5">Elongator complex protein 1</fullName>
    </recommendedName>
</protein>
<name>A0A6J2XZS6_SITOR</name>
<dbReference type="GO" id="GO:0005634">
    <property type="term" value="C:nucleus"/>
    <property type="evidence" value="ECO:0007669"/>
    <property type="project" value="UniProtKB-SubCell"/>
</dbReference>
<feature type="domain" description="ELP1 first N-terminal beta-propeller" evidence="7">
    <location>
        <begin position="56"/>
        <end position="333"/>
    </location>
</feature>
<dbReference type="InterPro" id="IPR056165">
    <property type="entry name" value="Beta-prop_ELP1_2nd"/>
</dbReference>
<dbReference type="GO" id="GO:0000049">
    <property type="term" value="F:tRNA binding"/>
    <property type="evidence" value="ECO:0007669"/>
    <property type="project" value="TreeGrafter"/>
</dbReference>